<dbReference type="EMBL" id="BMJD01000006">
    <property type="protein sequence ID" value="GGB36075.1"/>
    <property type="molecule type" value="Genomic_DNA"/>
</dbReference>
<sequence>MKSYNIVLSNVGEHDLLEIGRYISMELLEPELARKLVSKIGDAILSLERMPYRGALVKDRRLAQMGIRYLPVENYIVFYAIDQKTKVVSIARVLYSRRNWQHLLI</sequence>
<keyword evidence="3" id="KW-1185">Reference proteome</keyword>
<protein>
    <submittedName>
        <fullName evidence="2">Translation repressor RelE</fullName>
    </submittedName>
</protein>
<reference evidence="2" key="2">
    <citation type="submission" date="2020-09" db="EMBL/GenBank/DDBJ databases">
        <authorList>
            <person name="Sun Q."/>
            <person name="Zhou Y."/>
        </authorList>
    </citation>
    <scope>NUCLEOTIDE SEQUENCE</scope>
    <source>
        <strain evidence="2">CGMCC 1.15454</strain>
    </source>
</reference>
<dbReference type="Proteomes" id="UP000621492">
    <property type="component" value="Unassembled WGS sequence"/>
</dbReference>
<evidence type="ECO:0000256" key="1">
    <source>
        <dbReference type="ARBA" id="ARBA00022649"/>
    </source>
</evidence>
<evidence type="ECO:0000313" key="3">
    <source>
        <dbReference type="Proteomes" id="UP000621492"/>
    </source>
</evidence>
<proteinExistence type="predicted"/>
<gene>
    <name evidence="2" type="ORF">GCM10011409_11870</name>
</gene>
<organism evidence="2 3">
    <name type="scientific">Lentibacillus populi</name>
    <dbReference type="NCBI Taxonomy" id="1827502"/>
    <lineage>
        <taxon>Bacteria</taxon>
        <taxon>Bacillati</taxon>
        <taxon>Bacillota</taxon>
        <taxon>Bacilli</taxon>
        <taxon>Bacillales</taxon>
        <taxon>Bacillaceae</taxon>
        <taxon>Lentibacillus</taxon>
    </lineage>
</organism>
<dbReference type="AlphaFoldDB" id="A0A9W5TW83"/>
<dbReference type="InterPro" id="IPR007712">
    <property type="entry name" value="RelE/ParE_toxin"/>
</dbReference>
<dbReference type="RefSeq" id="WP_088053043.1">
    <property type="nucleotide sequence ID" value="NZ_BMJD01000006.1"/>
</dbReference>
<dbReference type="Gene3D" id="3.30.2310.20">
    <property type="entry name" value="RelE-like"/>
    <property type="match status" value="1"/>
</dbReference>
<dbReference type="InterPro" id="IPR035093">
    <property type="entry name" value="RelE/ParE_toxin_dom_sf"/>
</dbReference>
<reference evidence="2" key="1">
    <citation type="journal article" date="2014" name="Int. J. Syst. Evol. Microbiol.">
        <title>Complete genome sequence of Corynebacterium casei LMG S-19264T (=DSM 44701T), isolated from a smear-ripened cheese.</title>
        <authorList>
            <consortium name="US DOE Joint Genome Institute (JGI-PGF)"/>
            <person name="Walter F."/>
            <person name="Albersmeier A."/>
            <person name="Kalinowski J."/>
            <person name="Ruckert C."/>
        </authorList>
    </citation>
    <scope>NUCLEOTIDE SEQUENCE</scope>
    <source>
        <strain evidence="2">CGMCC 1.15454</strain>
    </source>
</reference>
<dbReference type="Pfam" id="PF05016">
    <property type="entry name" value="ParE_toxin"/>
    <property type="match status" value="1"/>
</dbReference>
<comment type="caution">
    <text evidence="2">The sequence shown here is derived from an EMBL/GenBank/DDBJ whole genome shotgun (WGS) entry which is preliminary data.</text>
</comment>
<accession>A0A9W5TW83</accession>
<name>A0A9W5TW83_9BACI</name>
<evidence type="ECO:0000313" key="2">
    <source>
        <dbReference type="EMBL" id="GGB36075.1"/>
    </source>
</evidence>
<keyword evidence="1" id="KW-1277">Toxin-antitoxin system</keyword>